<proteinExistence type="predicted"/>
<name>A0ABR9UCT2_9CYAN</name>
<dbReference type="Proteomes" id="UP000640725">
    <property type="component" value="Unassembled WGS sequence"/>
</dbReference>
<organism evidence="2 3">
    <name type="scientific">Planktothrix mougeotii LEGE 06226</name>
    <dbReference type="NCBI Taxonomy" id="1828728"/>
    <lineage>
        <taxon>Bacteria</taxon>
        <taxon>Bacillati</taxon>
        <taxon>Cyanobacteriota</taxon>
        <taxon>Cyanophyceae</taxon>
        <taxon>Oscillatoriophycideae</taxon>
        <taxon>Oscillatoriales</taxon>
        <taxon>Microcoleaceae</taxon>
        <taxon>Planktothrix</taxon>
    </lineage>
</organism>
<sequence length="224" mass="26605">MAKTFLLEGAPYVMRMLGIHERSPIIKDILSQWDDLRHQKADLKQQKKSVENIERKIEQLVFDLSNLLETESAEAESLRDDLLQAVRAKISLHGYRPQSIPFELFQNADDAVMEWMQMSEEQQPETARKEFIIIVKKNQLLFIHAGRPIGCFQHPNYPEKQYRQRGFDRDLEKMLTFNFFMSRKLHNWTACSTIIILLSEFNRIIRLLRLILRIMLIVTRFKEN</sequence>
<feature type="coiled-coil region" evidence="1">
    <location>
        <begin position="36"/>
        <end position="70"/>
    </location>
</feature>
<evidence type="ECO:0000313" key="3">
    <source>
        <dbReference type="Proteomes" id="UP000640725"/>
    </source>
</evidence>
<evidence type="ECO:0000313" key="2">
    <source>
        <dbReference type="EMBL" id="MBE9144279.1"/>
    </source>
</evidence>
<comment type="caution">
    <text evidence="2">The sequence shown here is derived from an EMBL/GenBank/DDBJ whole genome shotgun (WGS) entry which is preliminary data.</text>
</comment>
<protein>
    <submittedName>
        <fullName evidence="2">Uncharacterized protein</fullName>
    </submittedName>
</protein>
<dbReference type="RefSeq" id="WP_193869790.1">
    <property type="nucleotide sequence ID" value="NZ_JADEWU010000029.1"/>
</dbReference>
<evidence type="ECO:0000256" key="1">
    <source>
        <dbReference type="SAM" id="Coils"/>
    </source>
</evidence>
<keyword evidence="1" id="KW-0175">Coiled coil</keyword>
<accession>A0ABR9UCT2</accession>
<gene>
    <name evidence="2" type="ORF">IQ236_13775</name>
</gene>
<reference evidence="2 3" key="1">
    <citation type="submission" date="2020-10" db="EMBL/GenBank/DDBJ databases">
        <authorList>
            <person name="Castelo-Branco R."/>
            <person name="Eusebio N."/>
            <person name="Adriana R."/>
            <person name="Vieira A."/>
            <person name="Brugerolle De Fraissinette N."/>
            <person name="Rezende De Castro R."/>
            <person name="Schneider M.P."/>
            <person name="Vasconcelos V."/>
            <person name="Leao P.N."/>
        </authorList>
    </citation>
    <scope>NUCLEOTIDE SEQUENCE [LARGE SCALE GENOMIC DNA]</scope>
    <source>
        <strain evidence="2 3">LEGE 06226</strain>
    </source>
</reference>
<dbReference type="EMBL" id="JADEWU010000029">
    <property type="protein sequence ID" value="MBE9144279.1"/>
    <property type="molecule type" value="Genomic_DNA"/>
</dbReference>
<keyword evidence="3" id="KW-1185">Reference proteome</keyword>